<organism evidence="7 8">
    <name type="scientific">Deefgea tanakiae</name>
    <dbReference type="NCBI Taxonomy" id="2865840"/>
    <lineage>
        <taxon>Bacteria</taxon>
        <taxon>Pseudomonadati</taxon>
        <taxon>Pseudomonadota</taxon>
        <taxon>Betaproteobacteria</taxon>
        <taxon>Neisseriales</taxon>
        <taxon>Chitinibacteraceae</taxon>
        <taxon>Deefgea</taxon>
    </lineage>
</organism>
<dbReference type="RefSeq" id="WP_221005869.1">
    <property type="nucleotide sequence ID" value="NZ_CP081150.1"/>
</dbReference>
<evidence type="ECO:0000256" key="2">
    <source>
        <dbReference type="ARBA" id="ARBA00022475"/>
    </source>
</evidence>
<dbReference type="PANTHER" id="PTHR30086:SF20">
    <property type="entry name" value="ARGININE EXPORTER PROTEIN ARGO-RELATED"/>
    <property type="match status" value="1"/>
</dbReference>
<evidence type="ECO:0000313" key="7">
    <source>
        <dbReference type="EMBL" id="QZA77488.1"/>
    </source>
</evidence>
<feature type="transmembrane region" description="Helical" evidence="6">
    <location>
        <begin position="69"/>
        <end position="90"/>
    </location>
</feature>
<keyword evidence="2" id="KW-1003">Cell membrane</keyword>
<name>A0ABX8Z4H5_9NEIS</name>
<dbReference type="Proteomes" id="UP000825679">
    <property type="component" value="Chromosome"/>
</dbReference>
<dbReference type="Pfam" id="PF01810">
    <property type="entry name" value="LysE"/>
    <property type="match status" value="1"/>
</dbReference>
<evidence type="ECO:0000256" key="5">
    <source>
        <dbReference type="ARBA" id="ARBA00023136"/>
    </source>
</evidence>
<keyword evidence="4 6" id="KW-1133">Transmembrane helix</keyword>
<keyword evidence="3 6" id="KW-0812">Transmembrane</keyword>
<evidence type="ECO:0000256" key="1">
    <source>
        <dbReference type="ARBA" id="ARBA00004651"/>
    </source>
</evidence>
<feature type="transmembrane region" description="Helical" evidence="6">
    <location>
        <begin position="6"/>
        <end position="28"/>
    </location>
</feature>
<protein>
    <submittedName>
        <fullName evidence="7">LysE family translocator</fullName>
    </submittedName>
</protein>
<keyword evidence="5 6" id="KW-0472">Membrane</keyword>
<proteinExistence type="predicted"/>
<gene>
    <name evidence="7" type="ORF">K4H28_14570</name>
</gene>
<feature type="transmembrane region" description="Helical" evidence="6">
    <location>
        <begin position="190"/>
        <end position="209"/>
    </location>
</feature>
<feature type="transmembrane region" description="Helical" evidence="6">
    <location>
        <begin position="40"/>
        <end position="63"/>
    </location>
</feature>
<evidence type="ECO:0000313" key="8">
    <source>
        <dbReference type="Proteomes" id="UP000825679"/>
    </source>
</evidence>
<feature type="transmembrane region" description="Helical" evidence="6">
    <location>
        <begin position="146"/>
        <end position="169"/>
    </location>
</feature>
<dbReference type="PANTHER" id="PTHR30086">
    <property type="entry name" value="ARGININE EXPORTER PROTEIN ARGO"/>
    <property type="match status" value="1"/>
</dbReference>
<reference evidence="7 8" key="1">
    <citation type="submission" date="2021-08" db="EMBL/GenBank/DDBJ databases">
        <title>complete genome sequencing of Deefgea sp. D25.</title>
        <authorList>
            <person name="Bae J.-W."/>
            <person name="Gim D.-H."/>
        </authorList>
    </citation>
    <scope>NUCLEOTIDE SEQUENCE [LARGE SCALE GENOMIC DNA]</scope>
    <source>
        <strain evidence="7 8">D25</strain>
    </source>
</reference>
<evidence type="ECO:0000256" key="4">
    <source>
        <dbReference type="ARBA" id="ARBA00022989"/>
    </source>
</evidence>
<dbReference type="InterPro" id="IPR001123">
    <property type="entry name" value="LeuE-type"/>
</dbReference>
<keyword evidence="8" id="KW-1185">Reference proteome</keyword>
<accession>A0ABX8Z4H5</accession>
<evidence type="ECO:0000256" key="6">
    <source>
        <dbReference type="SAM" id="Phobius"/>
    </source>
</evidence>
<dbReference type="EMBL" id="CP081150">
    <property type="protein sequence ID" value="QZA77488.1"/>
    <property type="molecule type" value="Genomic_DNA"/>
</dbReference>
<comment type="subcellular location">
    <subcellularLocation>
        <location evidence="1">Cell membrane</location>
        <topology evidence="1">Multi-pass membrane protein</topology>
    </subcellularLocation>
</comment>
<sequence>MSWQQLFVIIGAHFLALLSPGPDFFIVVRNSLLHGRRAGVITSVGIALANGVFIVIAIAGFTFLRDQPFLYGLLYWSGCIYLAWLGLCFWRARRHTVSLPESNDADISSLMKNHLLAGFLSGILNPKNALFYLALFTVLIGRNTAVAWQAICGIWMFFAVFAWDCFVAWSAGHPRIMSKFGSRVGGIHQGSAIVLWLISLGMCWNGLVLS</sequence>
<evidence type="ECO:0000256" key="3">
    <source>
        <dbReference type="ARBA" id="ARBA00022692"/>
    </source>
</evidence>